<evidence type="ECO:0000256" key="2">
    <source>
        <dbReference type="ARBA" id="ARBA00022553"/>
    </source>
</evidence>
<dbReference type="InterPro" id="IPR009081">
    <property type="entry name" value="PP-bd_ACP"/>
</dbReference>
<dbReference type="PANTHER" id="PTHR43439">
    <property type="entry name" value="PHENYLACETATE-COENZYME A LIGASE"/>
    <property type="match status" value="1"/>
</dbReference>
<proteinExistence type="predicted"/>
<keyword evidence="5" id="KW-1185">Reference proteome</keyword>
<dbReference type="InterPro" id="IPR036291">
    <property type="entry name" value="NAD(P)-bd_dom_sf"/>
</dbReference>
<dbReference type="Pfam" id="PF23562">
    <property type="entry name" value="AMP-binding_C_3"/>
    <property type="match status" value="1"/>
</dbReference>
<dbReference type="AlphaFoldDB" id="A0A0D6ZZH4"/>
<dbReference type="EMBL" id="KN882115">
    <property type="protein sequence ID" value="KIY43242.1"/>
    <property type="molecule type" value="Genomic_DNA"/>
</dbReference>
<organism evidence="4 5">
    <name type="scientific">Fistulina hepatica ATCC 64428</name>
    <dbReference type="NCBI Taxonomy" id="1128425"/>
    <lineage>
        <taxon>Eukaryota</taxon>
        <taxon>Fungi</taxon>
        <taxon>Dikarya</taxon>
        <taxon>Basidiomycota</taxon>
        <taxon>Agaricomycotina</taxon>
        <taxon>Agaricomycetes</taxon>
        <taxon>Agaricomycetidae</taxon>
        <taxon>Agaricales</taxon>
        <taxon>Fistulinaceae</taxon>
        <taxon>Fistulina</taxon>
    </lineage>
</organism>
<sequence length="657" mass="72667">MRAEPHPTRKGLWRIVGRLDDQIILSAGEKMCPVMIESILRGHPMVKDSLMFGRGHFQNGILVAPEDECKFDRQDKEKLNAFGDAIWPTVEQMNAYAPRHSRLSKEVDPKRPFQFNAKGFPRRVPVLAEYDADVEALYDEVEGTSVPDSNVPEDWTLESAFDFVKQLVHGTMRIKVTAEQNFFLYGCDSLQATWIRSALMKALHAAKVLPPDIELPGNIVYDYPTLNALARCVMTVASAKSGLIIKAVNEPDLLAYVERYVGGFLMEAESQYTSTGLLSNGTANPVQDVVLLTGSTGSLGTGLLAQLVATDAVAKIYAFNRPSSSSKKTVDRQRELLKLRGYDEGIATSSKVVYVDATITVDDIATGDKTVEDEIRSSITHIIHNAWRVDWKMSLNTFQDYIENVVGLAKLALSSPHHKAPKPLFASSIGVLRSQSCVDHRSGTVLEQPITDPEIALGQGYSESKWAAESISYAIQERTRLRPVSGSVNGAWNQSDWIPAIVKTSLTLGCFPVLKGVCSWLGVQEMAGALVDARDSQYATLHLLHHRPMPWAVLAQVCADEFGVALVPYAEWFAKLKTAMEEELDATRRKALPAGMLLEFLGANLQKQDVEGEETFGMGNISVDKMMEVSQTLREAKSLGPQDVRQWLSFWKSTGFL</sequence>
<dbReference type="SUPFAM" id="SSF47336">
    <property type="entry name" value="ACP-like"/>
    <property type="match status" value="1"/>
</dbReference>
<keyword evidence="1" id="KW-0596">Phosphopantetheine</keyword>
<dbReference type="InterPro" id="IPR013120">
    <property type="entry name" value="FAR_NAD-bd"/>
</dbReference>
<evidence type="ECO:0000256" key="1">
    <source>
        <dbReference type="ARBA" id="ARBA00022450"/>
    </source>
</evidence>
<feature type="domain" description="Polyketide synthase-like phosphopantetheine-binding" evidence="3">
    <location>
        <begin position="161"/>
        <end position="237"/>
    </location>
</feature>
<dbReference type="Proteomes" id="UP000054144">
    <property type="component" value="Unassembled WGS sequence"/>
</dbReference>
<dbReference type="SUPFAM" id="SSF51735">
    <property type="entry name" value="NAD(P)-binding Rossmann-fold domains"/>
    <property type="match status" value="1"/>
</dbReference>
<dbReference type="InterPro" id="IPR036736">
    <property type="entry name" value="ACP-like_sf"/>
</dbReference>
<dbReference type="InterPro" id="IPR051414">
    <property type="entry name" value="Adenylate-forming_Reductase"/>
</dbReference>
<dbReference type="Gene3D" id="1.10.1200.10">
    <property type="entry name" value="ACP-like"/>
    <property type="match status" value="1"/>
</dbReference>
<name>A0A0D6ZZH4_9AGAR</name>
<dbReference type="Gene3D" id="3.40.50.720">
    <property type="entry name" value="NAD(P)-binding Rossmann-like Domain"/>
    <property type="match status" value="1"/>
</dbReference>
<gene>
    <name evidence="4" type="ORF">FISHEDRAFT_53915</name>
</gene>
<dbReference type="Pfam" id="PF00550">
    <property type="entry name" value="PP-binding"/>
    <property type="match status" value="1"/>
</dbReference>
<accession>A0A0D6ZZH4</accession>
<dbReference type="InterPro" id="IPR020806">
    <property type="entry name" value="PKS_PP-bd"/>
</dbReference>
<reference evidence="4 5" key="1">
    <citation type="journal article" date="2015" name="Fungal Genet. Biol.">
        <title>Evolution of novel wood decay mechanisms in Agaricales revealed by the genome sequences of Fistulina hepatica and Cylindrobasidium torrendii.</title>
        <authorList>
            <person name="Floudas D."/>
            <person name="Held B.W."/>
            <person name="Riley R."/>
            <person name="Nagy L.G."/>
            <person name="Koehler G."/>
            <person name="Ransdell A.S."/>
            <person name="Younus H."/>
            <person name="Chow J."/>
            <person name="Chiniquy J."/>
            <person name="Lipzen A."/>
            <person name="Tritt A."/>
            <person name="Sun H."/>
            <person name="Haridas S."/>
            <person name="LaButti K."/>
            <person name="Ohm R.A."/>
            <person name="Kues U."/>
            <person name="Blanchette R.A."/>
            <person name="Grigoriev I.V."/>
            <person name="Minto R.E."/>
            <person name="Hibbett D.S."/>
        </authorList>
    </citation>
    <scope>NUCLEOTIDE SEQUENCE [LARGE SCALE GENOMIC DNA]</scope>
    <source>
        <strain evidence="4 5">ATCC 64428</strain>
    </source>
</reference>
<dbReference type="OrthoDB" id="429813at2759"/>
<protein>
    <submittedName>
        <fullName evidence="4">NAD(P)-binding protein</fullName>
    </submittedName>
</protein>
<dbReference type="GO" id="GO:0031177">
    <property type="term" value="F:phosphopantetheine binding"/>
    <property type="evidence" value="ECO:0007669"/>
    <property type="project" value="InterPro"/>
</dbReference>
<evidence type="ECO:0000313" key="5">
    <source>
        <dbReference type="Proteomes" id="UP000054144"/>
    </source>
</evidence>
<evidence type="ECO:0000259" key="3">
    <source>
        <dbReference type="SMART" id="SM00823"/>
    </source>
</evidence>
<dbReference type="PANTHER" id="PTHR43439:SF2">
    <property type="entry name" value="ENZYME, PUTATIVE (JCVI)-RELATED"/>
    <property type="match status" value="1"/>
</dbReference>
<dbReference type="SUPFAM" id="SSF56801">
    <property type="entry name" value="Acetyl-CoA synthetase-like"/>
    <property type="match status" value="1"/>
</dbReference>
<keyword evidence="2" id="KW-0597">Phosphoprotein</keyword>
<dbReference type="Pfam" id="PF07993">
    <property type="entry name" value="NAD_binding_4"/>
    <property type="match status" value="1"/>
</dbReference>
<evidence type="ECO:0000313" key="4">
    <source>
        <dbReference type="EMBL" id="KIY43242.1"/>
    </source>
</evidence>
<dbReference type="SMART" id="SM00823">
    <property type="entry name" value="PKS_PP"/>
    <property type="match status" value="1"/>
</dbReference>